<evidence type="ECO:0000313" key="1">
    <source>
        <dbReference type="EMBL" id="PWK14940.1"/>
    </source>
</evidence>
<evidence type="ECO:0000313" key="2">
    <source>
        <dbReference type="Proteomes" id="UP000245634"/>
    </source>
</evidence>
<dbReference type="SUPFAM" id="SSF52540">
    <property type="entry name" value="P-loop containing nucleoside triphosphate hydrolases"/>
    <property type="match status" value="1"/>
</dbReference>
<dbReference type="Proteomes" id="UP000245634">
    <property type="component" value="Unassembled WGS sequence"/>
</dbReference>
<gene>
    <name evidence="1" type="ORF">C7459_104142</name>
</gene>
<dbReference type="InterPro" id="IPR027417">
    <property type="entry name" value="P-loop_NTPase"/>
</dbReference>
<organism evidence="1 2">
    <name type="scientific">Tumebacillus permanentifrigoris</name>
    <dbReference type="NCBI Taxonomy" id="378543"/>
    <lineage>
        <taxon>Bacteria</taxon>
        <taxon>Bacillati</taxon>
        <taxon>Bacillota</taxon>
        <taxon>Bacilli</taxon>
        <taxon>Bacillales</taxon>
        <taxon>Alicyclobacillaceae</taxon>
        <taxon>Tumebacillus</taxon>
    </lineage>
</organism>
<sequence length="501" mass="57583">MEDKYFDSSLILAAEDFPDDEFEKYHTFSEYENKILRKLIAHGPVLLRGGRGSGKSTLMKEAYFRTNRVPVSTSTLGVYLSLRYLPLLKSEGLEYEKIFCKLLIEKIKNVIQKYIETEVFFEPEPNVGNLQQALFDLSSKINKRFVLFFDDAAHIGRETPLKDFFDIFRTISSSYVSCKAAIYPGVTEFGTRFDLFNDASVIDIARNEEANSFTPFFVELLKVRYPVLITDYALRTISLEHFARFMGRAVTGNVRAFIFACNYLLDIKYSEVIALADIEATLKYLASEYYWPLLEELEPKLGGYEPLIEPTRILAEKLFHLVSETLDKPDYGPSCLVHREHVERLKKLFEIMEYAGFIVKRDASRAMKSGGRGTRYILNLCNLIEVIPNSRLTHDLVEKWASTEKEYCQIFRGGELDKIILPETSEKKDLGILEMSVEVLKKSKVYPYGLTDHKIDILKEGEIVTVSDLAEASDDKLYSLPDIGEYWVNRIRSVLGQAIWM</sequence>
<comment type="caution">
    <text evidence="1">The sequence shown here is derived from an EMBL/GenBank/DDBJ whole genome shotgun (WGS) entry which is preliminary data.</text>
</comment>
<keyword evidence="2" id="KW-1185">Reference proteome</keyword>
<name>A0A316DDS1_9BACL</name>
<dbReference type="OrthoDB" id="7788065at2"/>
<dbReference type="EMBL" id="QGGL01000004">
    <property type="protein sequence ID" value="PWK14940.1"/>
    <property type="molecule type" value="Genomic_DNA"/>
</dbReference>
<reference evidence="1 2" key="1">
    <citation type="submission" date="2018-05" db="EMBL/GenBank/DDBJ databases">
        <title>Genomic Encyclopedia of Type Strains, Phase IV (KMG-IV): sequencing the most valuable type-strain genomes for metagenomic binning, comparative biology and taxonomic classification.</title>
        <authorList>
            <person name="Goeker M."/>
        </authorList>
    </citation>
    <scope>NUCLEOTIDE SEQUENCE [LARGE SCALE GENOMIC DNA]</scope>
    <source>
        <strain evidence="1 2">DSM 18773</strain>
    </source>
</reference>
<dbReference type="RefSeq" id="WP_109687360.1">
    <property type="nucleotide sequence ID" value="NZ_QGGL01000004.1"/>
</dbReference>
<protein>
    <submittedName>
        <fullName evidence="1">Uncharacterized protein</fullName>
    </submittedName>
</protein>
<dbReference type="Gene3D" id="3.40.50.300">
    <property type="entry name" value="P-loop containing nucleotide triphosphate hydrolases"/>
    <property type="match status" value="1"/>
</dbReference>
<dbReference type="SUPFAM" id="SSF47789">
    <property type="entry name" value="C-terminal domain of RNA polymerase alpha subunit"/>
    <property type="match status" value="1"/>
</dbReference>
<dbReference type="AlphaFoldDB" id="A0A316DDS1"/>
<accession>A0A316DDS1</accession>
<proteinExistence type="predicted"/>